<evidence type="ECO:0000313" key="4">
    <source>
        <dbReference type="EMBL" id="QJI04543.1"/>
    </source>
</evidence>
<evidence type="ECO:0000313" key="3">
    <source>
        <dbReference type="EMBL" id="QJH93575.1"/>
    </source>
</evidence>
<dbReference type="EMBL" id="MT145187">
    <property type="protein sequence ID" value="QJI04543.1"/>
    <property type="molecule type" value="Genomic_DNA"/>
</dbReference>
<accession>A0A6H1ZA23</accession>
<gene>
    <name evidence="4" type="ORF">MM415A00093_0036</name>
    <name evidence="2" type="ORF">MM415B00143_0044</name>
    <name evidence="1" type="ORF">TM448A00087_0068</name>
    <name evidence="3" type="ORF">TM448B00099_0051</name>
</gene>
<dbReference type="EMBL" id="MT143973">
    <property type="protein sequence ID" value="QJA44135.1"/>
    <property type="molecule type" value="Genomic_DNA"/>
</dbReference>
<dbReference type="EMBL" id="MT141577">
    <property type="protein sequence ID" value="QJA67893.1"/>
    <property type="molecule type" value="Genomic_DNA"/>
</dbReference>
<dbReference type="EMBL" id="MT144589">
    <property type="protein sequence ID" value="QJH93575.1"/>
    <property type="molecule type" value="Genomic_DNA"/>
</dbReference>
<protein>
    <submittedName>
        <fullName evidence="1">Uncharacterized protein</fullName>
    </submittedName>
</protein>
<evidence type="ECO:0000313" key="2">
    <source>
        <dbReference type="EMBL" id="QJA67893.1"/>
    </source>
</evidence>
<organism evidence="1">
    <name type="scientific">viral metagenome</name>
    <dbReference type="NCBI Taxonomy" id="1070528"/>
    <lineage>
        <taxon>unclassified sequences</taxon>
        <taxon>metagenomes</taxon>
        <taxon>organismal metagenomes</taxon>
    </lineage>
</organism>
<proteinExistence type="predicted"/>
<name>A0A6H1ZA23_9ZZZZ</name>
<reference evidence="1" key="1">
    <citation type="submission" date="2020-03" db="EMBL/GenBank/DDBJ databases">
        <title>The deep terrestrial virosphere.</title>
        <authorList>
            <person name="Holmfeldt K."/>
            <person name="Nilsson E."/>
            <person name="Simone D."/>
            <person name="Lopez-Fernandez M."/>
            <person name="Wu X."/>
            <person name="de Brujin I."/>
            <person name="Lundin D."/>
            <person name="Andersson A."/>
            <person name="Bertilsson S."/>
            <person name="Dopson M."/>
        </authorList>
    </citation>
    <scope>NUCLEOTIDE SEQUENCE</scope>
    <source>
        <strain evidence="4">MM415A00093</strain>
        <strain evidence="2">MM415B00143</strain>
        <strain evidence="1">TM448A00087</strain>
        <strain evidence="3">TM448B00099</strain>
    </source>
</reference>
<dbReference type="AlphaFoldDB" id="A0A6H1ZA23"/>
<evidence type="ECO:0000313" key="1">
    <source>
        <dbReference type="EMBL" id="QJA44135.1"/>
    </source>
</evidence>
<sequence length="59" mass="6720">MAIKRRAKKEGKKVKVKRATYVSLSKGDLKEYAWPGGVDVFVDGEKVAWFMELSEHCDC</sequence>